<protein>
    <submittedName>
        <fullName evidence="1">Uncharacterized protein</fullName>
    </submittedName>
</protein>
<evidence type="ECO:0000313" key="1">
    <source>
        <dbReference type="EMBL" id="PTB61658.1"/>
    </source>
</evidence>
<sequence length="59" mass="7089">YHFIYKKVNSKEVKLKYIPIAKIVANKLTKLLKKDYFIKFYKALRLKKIINIKNTSKEA</sequence>
<reference evidence="2" key="1">
    <citation type="submission" date="2016-07" db="EMBL/GenBank/DDBJ databases">
        <title>Multiple horizontal gene transfer events from other fungi enriched the ability of initially mycotrophic Trichoderma (Ascomycota) to feed on dead plant biomass.</title>
        <authorList>
            <consortium name="DOE Joint Genome Institute"/>
            <person name="Atanasova L."/>
            <person name="Chenthamara K."/>
            <person name="Zhang J."/>
            <person name="Grujic M."/>
            <person name="Henrissat B."/>
            <person name="Kuo A."/>
            <person name="Aerts A."/>
            <person name="Salamov A."/>
            <person name="Lipzen A."/>
            <person name="Labutti K."/>
            <person name="Barry K."/>
            <person name="Miao Y."/>
            <person name="Rahimi M.J."/>
            <person name="Shen Q."/>
            <person name="Grigoriev I.V."/>
            <person name="Kubicek C.P."/>
            <person name="Druzhinina I.S."/>
        </authorList>
    </citation>
    <scope>NUCLEOTIDE SEQUENCE [LARGE SCALE GENOMIC DNA]</scope>
    <source>
        <strain evidence="2">TUCIM 6016</strain>
    </source>
</reference>
<evidence type="ECO:0000313" key="2">
    <source>
        <dbReference type="Proteomes" id="UP000241546"/>
    </source>
</evidence>
<dbReference type="Proteomes" id="UP000241546">
    <property type="component" value="Unassembled WGS sequence"/>
</dbReference>
<organism evidence="1 2">
    <name type="scientific">Trichoderma citrinoviride</name>
    <dbReference type="NCBI Taxonomy" id="58853"/>
    <lineage>
        <taxon>Eukaryota</taxon>
        <taxon>Fungi</taxon>
        <taxon>Dikarya</taxon>
        <taxon>Ascomycota</taxon>
        <taxon>Pezizomycotina</taxon>
        <taxon>Sordariomycetes</taxon>
        <taxon>Hypocreomycetidae</taxon>
        <taxon>Hypocreales</taxon>
        <taxon>Hypocreaceae</taxon>
        <taxon>Trichoderma</taxon>
    </lineage>
</organism>
<proteinExistence type="predicted"/>
<accession>A0A2T4AXF4</accession>
<feature type="non-terminal residue" evidence="1">
    <location>
        <position position="1"/>
    </location>
</feature>
<gene>
    <name evidence="1" type="ORF">BBK36DRAFT_1131260</name>
</gene>
<dbReference type="OrthoDB" id="3799035at2759"/>
<dbReference type="GeneID" id="36600064"/>
<dbReference type="AlphaFoldDB" id="A0A2T4AXF4"/>
<dbReference type="RefSeq" id="XP_024744978.1">
    <property type="nucleotide sequence ID" value="XM_024891946.1"/>
</dbReference>
<keyword evidence="2" id="KW-1185">Reference proteome</keyword>
<dbReference type="EMBL" id="KZ680242">
    <property type="protein sequence ID" value="PTB61658.1"/>
    <property type="molecule type" value="Genomic_DNA"/>
</dbReference>
<name>A0A2T4AXF4_9HYPO</name>